<dbReference type="Pfam" id="PF00858">
    <property type="entry name" value="ASC"/>
    <property type="match status" value="1"/>
</dbReference>
<dbReference type="EMBL" id="BMAU01021422">
    <property type="protein sequence ID" value="GFY34344.1"/>
    <property type="molecule type" value="Genomic_DNA"/>
</dbReference>
<keyword evidence="4 12" id="KW-0894">Sodium channel</keyword>
<dbReference type="Proteomes" id="UP000887159">
    <property type="component" value="Unassembled WGS sequence"/>
</dbReference>
<dbReference type="InterPro" id="IPR001873">
    <property type="entry name" value="ENaC"/>
</dbReference>
<dbReference type="Gene3D" id="2.60.470.10">
    <property type="entry name" value="Acid-sensing ion channels like domains"/>
    <property type="match status" value="1"/>
</dbReference>
<evidence type="ECO:0000256" key="9">
    <source>
        <dbReference type="ARBA" id="ARBA00023136"/>
    </source>
</evidence>
<evidence type="ECO:0000256" key="4">
    <source>
        <dbReference type="ARBA" id="ARBA00022461"/>
    </source>
</evidence>
<evidence type="ECO:0000256" key="1">
    <source>
        <dbReference type="ARBA" id="ARBA00004141"/>
    </source>
</evidence>
<accession>A0A8X6WG92</accession>
<dbReference type="PRINTS" id="PR01078">
    <property type="entry name" value="AMINACHANNEL"/>
</dbReference>
<dbReference type="AlphaFoldDB" id="A0A8X6WG92"/>
<evidence type="ECO:0000256" key="6">
    <source>
        <dbReference type="ARBA" id="ARBA00022989"/>
    </source>
</evidence>
<evidence type="ECO:0000256" key="7">
    <source>
        <dbReference type="ARBA" id="ARBA00023053"/>
    </source>
</evidence>
<reference evidence="13" key="1">
    <citation type="submission" date="2020-08" db="EMBL/GenBank/DDBJ databases">
        <title>Multicomponent nature underlies the extraordinary mechanical properties of spider dragline silk.</title>
        <authorList>
            <person name="Kono N."/>
            <person name="Nakamura H."/>
            <person name="Mori M."/>
            <person name="Yoshida Y."/>
            <person name="Ohtoshi R."/>
            <person name="Malay A.D."/>
            <person name="Moran D.A.P."/>
            <person name="Tomita M."/>
            <person name="Numata K."/>
            <person name="Arakawa K."/>
        </authorList>
    </citation>
    <scope>NUCLEOTIDE SEQUENCE</scope>
</reference>
<keyword evidence="5 12" id="KW-0812">Transmembrane</keyword>
<keyword evidence="8 12" id="KW-0406">Ion transport</keyword>
<dbReference type="GO" id="GO:0005272">
    <property type="term" value="F:sodium channel activity"/>
    <property type="evidence" value="ECO:0007669"/>
    <property type="project" value="UniProtKB-KW"/>
</dbReference>
<sequence>MYPIFDENVDSTVISPLRSFLYGNCYTIYKNFARLPTTAAETTLQQNAKGLELVLNAETTQYVPMSEIVGFRIVIHDASEHPDPEGKGINIIP</sequence>
<comment type="subcellular location">
    <subcellularLocation>
        <location evidence="1">Membrane</location>
        <topology evidence="1">Multi-pass membrane protein</topology>
    </subcellularLocation>
</comment>
<gene>
    <name evidence="13" type="ORF">TNCV_2506471</name>
</gene>
<keyword evidence="7" id="KW-0915">Sodium</keyword>
<keyword evidence="6" id="KW-1133">Transmembrane helix</keyword>
<keyword evidence="11 12" id="KW-0407">Ion channel</keyword>
<evidence type="ECO:0000256" key="10">
    <source>
        <dbReference type="ARBA" id="ARBA00023201"/>
    </source>
</evidence>
<evidence type="ECO:0000256" key="5">
    <source>
        <dbReference type="ARBA" id="ARBA00022692"/>
    </source>
</evidence>
<evidence type="ECO:0000256" key="11">
    <source>
        <dbReference type="ARBA" id="ARBA00023303"/>
    </source>
</evidence>
<name>A0A8X6WG92_TRICX</name>
<comment type="caution">
    <text evidence="13">The sequence shown here is derived from an EMBL/GenBank/DDBJ whole genome shotgun (WGS) entry which is preliminary data.</text>
</comment>
<evidence type="ECO:0000256" key="8">
    <source>
        <dbReference type="ARBA" id="ARBA00023065"/>
    </source>
</evidence>
<protein>
    <submittedName>
        <fullName evidence="13">Uncharacterized protein</fullName>
    </submittedName>
</protein>
<proteinExistence type="inferred from homology"/>
<keyword evidence="10 12" id="KW-0739">Sodium transport</keyword>
<dbReference type="GO" id="GO:0016020">
    <property type="term" value="C:membrane"/>
    <property type="evidence" value="ECO:0007669"/>
    <property type="project" value="UniProtKB-SubCell"/>
</dbReference>
<evidence type="ECO:0000313" key="14">
    <source>
        <dbReference type="Proteomes" id="UP000887159"/>
    </source>
</evidence>
<keyword evidence="14" id="KW-1185">Reference proteome</keyword>
<organism evidence="13 14">
    <name type="scientific">Trichonephila clavipes</name>
    <name type="common">Golden silk orbweaver</name>
    <name type="synonym">Nephila clavipes</name>
    <dbReference type="NCBI Taxonomy" id="2585209"/>
    <lineage>
        <taxon>Eukaryota</taxon>
        <taxon>Metazoa</taxon>
        <taxon>Ecdysozoa</taxon>
        <taxon>Arthropoda</taxon>
        <taxon>Chelicerata</taxon>
        <taxon>Arachnida</taxon>
        <taxon>Araneae</taxon>
        <taxon>Araneomorphae</taxon>
        <taxon>Entelegynae</taxon>
        <taxon>Araneoidea</taxon>
        <taxon>Nephilidae</taxon>
        <taxon>Trichonephila</taxon>
    </lineage>
</organism>
<evidence type="ECO:0000256" key="12">
    <source>
        <dbReference type="RuleBase" id="RU000679"/>
    </source>
</evidence>
<evidence type="ECO:0000313" key="13">
    <source>
        <dbReference type="EMBL" id="GFY34344.1"/>
    </source>
</evidence>
<evidence type="ECO:0000256" key="2">
    <source>
        <dbReference type="ARBA" id="ARBA00007193"/>
    </source>
</evidence>
<comment type="similarity">
    <text evidence="2 12">Belongs to the amiloride-sensitive sodium channel (TC 1.A.6) family.</text>
</comment>
<evidence type="ECO:0000256" key="3">
    <source>
        <dbReference type="ARBA" id="ARBA00022448"/>
    </source>
</evidence>
<keyword evidence="9" id="KW-0472">Membrane</keyword>
<keyword evidence="3 12" id="KW-0813">Transport</keyword>